<accession>A0A8S5SMM5</accession>
<proteinExistence type="predicted"/>
<dbReference type="InterPro" id="IPR036779">
    <property type="entry name" value="LysM_dom_sf"/>
</dbReference>
<dbReference type="CDD" id="cd00118">
    <property type="entry name" value="LysM"/>
    <property type="match status" value="1"/>
</dbReference>
<dbReference type="PROSITE" id="PS51782">
    <property type="entry name" value="LYSM"/>
    <property type="match status" value="1"/>
</dbReference>
<dbReference type="InterPro" id="IPR052196">
    <property type="entry name" value="Bact_Kbp"/>
</dbReference>
<dbReference type="InterPro" id="IPR018392">
    <property type="entry name" value="LysM"/>
</dbReference>
<organism evidence="2">
    <name type="scientific">Siphoviridae sp. ctOb14</name>
    <dbReference type="NCBI Taxonomy" id="2827862"/>
    <lineage>
        <taxon>Viruses</taxon>
        <taxon>Duplodnaviria</taxon>
        <taxon>Heunggongvirae</taxon>
        <taxon>Uroviricota</taxon>
        <taxon>Caudoviricetes</taxon>
    </lineage>
</organism>
<name>A0A8S5SMM5_9CAUD</name>
<dbReference type="SMART" id="SM00257">
    <property type="entry name" value="LysM"/>
    <property type="match status" value="1"/>
</dbReference>
<dbReference type="EMBL" id="BK032625">
    <property type="protein sequence ID" value="DAF51927.1"/>
    <property type="molecule type" value="Genomic_DNA"/>
</dbReference>
<dbReference type="PANTHER" id="PTHR34700">
    <property type="entry name" value="POTASSIUM BINDING PROTEIN KBP"/>
    <property type="match status" value="1"/>
</dbReference>
<sequence>MECWITFNNKAEELRLPVLPSSFTITKNNINKTVATANMAGDVNLLGKGEGGLAEISIETFFPAHDYPFCTYTGFPAPYTCVSMIEGWRKSGQPIRLIMTETDINMAMGIETFEYGEKDGTGDVYYTLGLKEYRFLNVPTQSLAITPQGYQKPQAARPVTKSTPKSYSIQSGDSLWVIAKKLTGNGANYKAIAQKNGIKNPDKIYPGQKLVI</sequence>
<evidence type="ECO:0000313" key="2">
    <source>
        <dbReference type="EMBL" id="DAF51927.1"/>
    </source>
</evidence>
<dbReference type="PANTHER" id="PTHR34700:SF4">
    <property type="entry name" value="PHAGE-LIKE ELEMENT PBSX PROTEIN XKDP"/>
    <property type="match status" value="1"/>
</dbReference>
<dbReference type="Pfam" id="PF01476">
    <property type="entry name" value="LysM"/>
    <property type="match status" value="1"/>
</dbReference>
<protein>
    <submittedName>
        <fullName evidence="2">Tail assembly protein</fullName>
    </submittedName>
</protein>
<dbReference type="Gene3D" id="3.10.350.10">
    <property type="entry name" value="LysM domain"/>
    <property type="match status" value="1"/>
</dbReference>
<feature type="domain" description="LysM" evidence="1">
    <location>
        <begin position="165"/>
        <end position="212"/>
    </location>
</feature>
<dbReference type="SUPFAM" id="SSF54106">
    <property type="entry name" value="LysM domain"/>
    <property type="match status" value="1"/>
</dbReference>
<reference evidence="2" key="1">
    <citation type="journal article" date="2021" name="Proc. Natl. Acad. Sci. U.S.A.">
        <title>A Catalog of Tens of Thousands of Viruses from Human Metagenomes Reveals Hidden Associations with Chronic Diseases.</title>
        <authorList>
            <person name="Tisza M.J."/>
            <person name="Buck C.B."/>
        </authorList>
    </citation>
    <scope>NUCLEOTIDE SEQUENCE</scope>
    <source>
        <strain evidence="2">CtOb14</strain>
    </source>
</reference>
<evidence type="ECO:0000259" key="1">
    <source>
        <dbReference type="PROSITE" id="PS51782"/>
    </source>
</evidence>